<sequence length="33" mass="3494">MNIQNGQKPSVAGPGGRGAWFLCSDPFVQTSRS</sequence>
<reference evidence="1" key="2">
    <citation type="journal article" date="2015" name="Fish Shellfish Immunol.">
        <title>Early steps in the European eel (Anguilla anguilla)-Vibrio vulnificus interaction in the gills: Role of the RtxA13 toxin.</title>
        <authorList>
            <person name="Callol A."/>
            <person name="Pajuelo D."/>
            <person name="Ebbesson L."/>
            <person name="Teles M."/>
            <person name="MacKenzie S."/>
            <person name="Amaro C."/>
        </authorList>
    </citation>
    <scope>NUCLEOTIDE SEQUENCE</scope>
</reference>
<proteinExistence type="predicted"/>
<reference evidence="1" key="1">
    <citation type="submission" date="2014-11" db="EMBL/GenBank/DDBJ databases">
        <authorList>
            <person name="Amaro Gonzalez C."/>
        </authorList>
    </citation>
    <scope>NUCLEOTIDE SEQUENCE</scope>
</reference>
<dbReference type="AlphaFoldDB" id="A0A0E9R8V8"/>
<protein>
    <submittedName>
        <fullName evidence="1">Uncharacterized protein</fullName>
    </submittedName>
</protein>
<name>A0A0E9R8V8_ANGAN</name>
<organism evidence="1">
    <name type="scientific">Anguilla anguilla</name>
    <name type="common">European freshwater eel</name>
    <name type="synonym">Muraena anguilla</name>
    <dbReference type="NCBI Taxonomy" id="7936"/>
    <lineage>
        <taxon>Eukaryota</taxon>
        <taxon>Metazoa</taxon>
        <taxon>Chordata</taxon>
        <taxon>Craniata</taxon>
        <taxon>Vertebrata</taxon>
        <taxon>Euteleostomi</taxon>
        <taxon>Actinopterygii</taxon>
        <taxon>Neopterygii</taxon>
        <taxon>Teleostei</taxon>
        <taxon>Anguilliformes</taxon>
        <taxon>Anguillidae</taxon>
        <taxon>Anguilla</taxon>
    </lineage>
</organism>
<accession>A0A0E9R8V8</accession>
<evidence type="ECO:0000313" key="1">
    <source>
        <dbReference type="EMBL" id="JAH24905.1"/>
    </source>
</evidence>
<dbReference type="EMBL" id="GBXM01083672">
    <property type="protein sequence ID" value="JAH24905.1"/>
    <property type="molecule type" value="Transcribed_RNA"/>
</dbReference>